<accession>A0A6M3LNU2</accession>
<gene>
    <name evidence="1" type="ORF">MM415A02784_0009</name>
    <name evidence="2" type="ORF">MM415B03741_0004</name>
</gene>
<name>A0A6M3LNU2_9ZZZZ</name>
<evidence type="ECO:0000313" key="2">
    <source>
        <dbReference type="EMBL" id="QJA94781.1"/>
    </source>
</evidence>
<evidence type="ECO:0000313" key="1">
    <source>
        <dbReference type="EMBL" id="QJA72350.1"/>
    </source>
</evidence>
<sequence>MDGIMIKVAEFRECIEDRYKKYPTGCGGSFGELLCYELHTQPINPRMQHKTFSDGYHTGLTFKELAQKWGISVTFLGELIADHCRKLEDA</sequence>
<dbReference type="AlphaFoldDB" id="A0A6M3LNU2"/>
<organism evidence="2">
    <name type="scientific">viral metagenome</name>
    <dbReference type="NCBI Taxonomy" id="1070528"/>
    <lineage>
        <taxon>unclassified sequences</taxon>
        <taxon>metagenomes</taxon>
        <taxon>organismal metagenomes</taxon>
    </lineage>
</organism>
<protein>
    <submittedName>
        <fullName evidence="2">Uncharacterized protein</fullName>
    </submittedName>
</protein>
<dbReference type="EMBL" id="MT143260">
    <property type="protein sequence ID" value="QJA94781.1"/>
    <property type="molecule type" value="Genomic_DNA"/>
</dbReference>
<reference evidence="2" key="1">
    <citation type="submission" date="2020-03" db="EMBL/GenBank/DDBJ databases">
        <title>The deep terrestrial virosphere.</title>
        <authorList>
            <person name="Holmfeldt K."/>
            <person name="Nilsson E."/>
            <person name="Simone D."/>
            <person name="Lopez-Fernandez M."/>
            <person name="Wu X."/>
            <person name="de Brujin I."/>
            <person name="Lundin D."/>
            <person name="Andersson A."/>
            <person name="Bertilsson S."/>
            <person name="Dopson M."/>
        </authorList>
    </citation>
    <scope>NUCLEOTIDE SEQUENCE</scope>
    <source>
        <strain evidence="1">MM415A02784</strain>
        <strain evidence="2">MM415B03741</strain>
    </source>
</reference>
<proteinExistence type="predicted"/>
<dbReference type="EMBL" id="MT141944">
    <property type="protein sequence ID" value="QJA72350.1"/>
    <property type="molecule type" value="Genomic_DNA"/>
</dbReference>